<name>A0A3G1DH05_PSEAI</name>
<organism evidence="1">
    <name type="scientific">Pseudomonas aeruginosa</name>
    <dbReference type="NCBI Taxonomy" id="287"/>
    <lineage>
        <taxon>Bacteria</taxon>
        <taxon>Pseudomonadati</taxon>
        <taxon>Pseudomonadota</taxon>
        <taxon>Gammaproteobacteria</taxon>
        <taxon>Pseudomonadales</taxon>
        <taxon>Pseudomonadaceae</taxon>
        <taxon>Pseudomonas</taxon>
    </lineage>
</organism>
<sequence length="344" mass="38350">MGIAFHQTDVNIKIAKKHGGEIAKLLLEQGWITGDMPFEAALAAIGWHGKVHKSVLEIEEIDVDKMTDRVRRQLEALAPFVRDGGLVRFESEESSKDYALCVFEGGQAHGYGWLATPEKSAAAAAMGPAPSGPWNEYIHDETPSREKLADHRYWAVVAWMLAQRIWFIAQSTKSFGAKDWDLAKWIICACEEAQTALRGERYLSTQDITMHRQGVPEALQRLAANAQENRLRWLKTPRKKLAELPIAIEADGLQALLQHGGTFAPGRDLVVGGQEGVFQPEVLSFFEHLRKAPWYAQISRLTQDSPEYDALLDSFHGLMAEMLGTAGLKEALVFLGSPRFQCNK</sequence>
<protein>
    <submittedName>
        <fullName evidence="1">Uncharacterized protein</fullName>
    </submittedName>
</protein>
<dbReference type="RefSeq" id="WP_023124880.1">
    <property type="nucleotide sequence ID" value="NZ_JAIQJL010000047.1"/>
</dbReference>
<dbReference type="EMBL" id="KU254577">
    <property type="protein sequence ID" value="AMP35957.1"/>
    <property type="molecule type" value="Genomic_DNA"/>
</dbReference>
<reference evidence="1" key="1">
    <citation type="submission" date="2015-12" db="EMBL/GenBank/DDBJ databases">
        <title>The first report of fully sequenced SIM-encoding plasmid pHN39-SIM.</title>
        <authorList>
            <person name="Sun F."/>
            <person name="Zhou D."/>
            <person name="Wang Q."/>
            <person name="Feng J."/>
            <person name="Feng W."/>
            <person name="Luo W."/>
            <person name="Zhang D."/>
            <person name="Chen Y."/>
            <person name="Qiu X."/>
            <person name="Yin Z."/>
            <person name="Chen W."/>
            <person name="Xia P."/>
        </authorList>
    </citation>
    <scope>NUCLEOTIDE SEQUENCE</scope>
    <source>
        <strain evidence="1">HN39</strain>
        <plasmid evidence="1">pHN39-SIM</plasmid>
    </source>
</reference>
<evidence type="ECO:0000313" key="1">
    <source>
        <dbReference type="EMBL" id="AMP35957.1"/>
    </source>
</evidence>
<accession>A0A3G1DH05</accession>
<geneLocation type="plasmid" evidence="1">
    <name>pHN39-SIM</name>
</geneLocation>
<proteinExistence type="predicted"/>
<keyword evidence="1" id="KW-0614">Plasmid</keyword>
<dbReference type="AlphaFoldDB" id="A0A3G1DH05"/>